<gene>
    <name evidence="9" type="ORF">PGLA2088_LOCUS30418</name>
</gene>
<dbReference type="Pfam" id="PF00042">
    <property type="entry name" value="Globin"/>
    <property type="match status" value="1"/>
</dbReference>
<dbReference type="InterPro" id="IPR050532">
    <property type="entry name" value="Globin-like_OT"/>
</dbReference>
<dbReference type="GO" id="GO:0020037">
    <property type="term" value="F:heme binding"/>
    <property type="evidence" value="ECO:0007669"/>
    <property type="project" value="InterPro"/>
</dbReference>
<dbReference type="PANTHER" id="PTHR46458:SF1">
    <property type="entry name" value="GEO09476P1"/>
    <property type="match status" value="1"/>
</dbReference>
<name>A0A813K8R0_POLGL</name>
<sequence length="261" mass="28728">MPAPSAGSKKKPKADGSSSSTDRGKTSTTSEDSKLQVGSEISDASWKSPRRSIIDRHVSFTLETPLQAADIALVQRTWGIAMNIGAEALGWMLFMNLFKLDPQTRELFHFDDALDPASSKKLKLHACRVISTLDMSIRRLADAELWPVLQELGLKHVGYNVTPEHYVLMSEALIKSLGVVLGCQGMTPEVTNAWSNILLYLKKCMGGSNLRMPKMRTKEEKAAGPRKAVLRSRALDAAGSYRSEDSIDCSDDVRIISSFEL</sequence>
<dbReference type="GO" id="GO:0019825">
    <property type="term" value="F:oxygen binding"/>
    <property type="evidence" value="ECO:0007669"/>
    <property type="project" value="InterPro"/>
</dbReference>
<dbReference type="GO" id="GO:0005344">
    <property type="term" value="F:oxygen carrier activity"/>
    <property type="evidence" value="ECO:0007669"/>
    <property type="project" value="UniProtKB-KW"/>
</dbReference>
<evidence type="ECO:0000256" key="2">
    <source>
        <dbReference type="ARBA" id="ARBA00022617"/>
    </source>
</evidence>
<evidence type="ECO:0000256" key="6">
    <source>
        <dbReference type="RuleBase" id="RU000356"/>
    </source>
</evidence>
<dbReference type="PROSITE" id="PS01033">
    <property type="entry name" value="GLOBIN"/>
    <property type="match status" value="1"/>
</dbReference>
<evidence type="ECO:0000256" key="5">
    <source>
        <dbReference type="ARBA" id="ARBA00023004"/>
    </source>
</evidence>
<dbReference type="Proteomes" id="UP000626109">
    <property type="component" value="Unassembled WGS sequence"/>
</dbReference>
<evidence type="ECO:0000313" key="9">
    <source>
        <dbReference type="EMBL" id="CAE8697712.1"/>
    </source>
</evidence>
<evidence type="ECO:0000259" key="8">
    <source>
        <dbReference type="PROSITE" id="PS01033"/>
    </source>
</evidence>
<dbReference type="CDD" id="cd01040">
    <property type="entry name" value="Mb-like"/>
    <property type="match status" value="1"/>
</dbReference>
<proteinExistence type="inferred from homology"/>
<feature type="domain" description="Globin" evidence="8">
    <location>
        <begin position="65"/>
        <end position="210"/>
    </location>
</feature>
<dbReference type="AlphaFoldDB" id="A0A813K8R0"/>
<evidence type="ECO:0000256" key="3">
    <source>
        <dbReference type="ARBA" id="ARBA00022621"/>
    </source>
</evidence>
<accession>A0A813K8R0</accession>
<keyword evidence="2 6" id="KW-0349">Heme</keyword>
<evidence type="ECO:0000256" key="7">
    <source>
        <dbReference type="SAM" id="MobiDB-lite"/>
    </source>
</evidence>
<dbReference type="SUPFAM" id="SSF46458">
    <property type="entry name" value="Globin-like"/>
    <property type="match status" value="1"/>
</dbReference>
<evidence type="ECO:0000313" key="10">
    <source>
        <dbReference type="Proteomes" id="UP000626109"/>
    </source>
</evidence>
<dbReference type="GO" id="GO:0046872">
    <property type="term" value="F:metal ion binding"/>
    <property type="evidence" value="ECO:0007669"/>
    <property type="project" value="UniProtKB-KW"/>
</dbReference>
<dbReference type="PANTHER" id="PTHR46458">
    <property type="entry name" value="BLR2807 PROTEIN"/>
    <property type="match status" value="1"/>
</dbReference>
<dbReference type="InterPro" id="IPR009050">
    <property type="entry name" value="Globin-like_sf"/>
</dbReference>
<dbReference type="InterPro" id="IPR012292">
    <property type="entry name" value="Globin/Proto"/>
</dbReference>
<reference evidence="9" key="1">
    <citation type="submission" date="2021-02" db="EMBL/GenBank/DDBJ databases">
        <authorList>
            <person name="Dougan E. K."/>
            <person name="Rhodes N."/>
            <person name="Thang M."/>
            <person name="Chan C."/>
        </authorList>
    </citation>
    <scope>NUCLEOTIDE SEQUENCE</scope>
</reference>
<keyword evidence="4" id="KW-0479">Metal-binding</keyword>
<organism evidence="9 10">
    <name type="scientific">Polarella glacialis</name>
    <name type="common">Dinoflagellate</name>
    <dbReference type="NCBI Taxonomy" id="89957"/>
    <lineage>
        <taxon>Eukaryota</taxon>
        <taxon>Sar</taxon>
        <taxon>Alveolata</taxon>
        <taxon>Dinophyceae</taxon>
        <taxon>Suessiales</taxon>
        <taxon>Suessiaceae</taxon>
        <taxon>Polarella</taxon>
    </lineage>
</organism>
<evidence type="ECO:0000256" key="1">
    <source>
        <dbReference type="ARBA" id="ARBA00022448"/>
    </source>
</evidence>
<dbReference type="InterPro" id="IPR044399">
    <property type="entry name" value="Mb-like_M"/>
</dbReference>
<keyword evidence="1 6" id="KW-0813">Transport</keyword>
<protein>
    <recommendedName>
        <fullName evidence="8">Globin domain-containing protein</fullName>
    </recommendedName>
</protein>
<keyword evidence="5" id="KW-0408">Iron</keyword>
<comment type="similarity">
    <text evidence="6">Belongs to the globin family.</text>
</comment>
<dbReference type="EMBL" id="CAJNNW010028799">
    <property type="protein sequence ID" value="CAE8697712.1"/>
    <property type="molecule type" value="Genomic_DNA"/>
</dbReference>
<keyword evidence="3 6" id="KW-0561">Oxygen transport</keyword>
<evidence type="ECO:0000256" key="4">
    <source>
        <dbReference type="ARBA" id="ARBA00022723"/>
    </source>
</evidence>
<dbReference type="InterPro" id="IPR000971">
    <property type="entry name" value="Globin"/>
</dbReference>
<feature type="region of interest" description="Disordered" evidence="7">
    <location>
        <begin position="1"/>
        <end position="43"/>
    </location>
</feature>
<comment type="caution">
    <text evidence="9">The sequence shown here is derived from an EMBL/GenBank/DDBJ whole genome shotgun (WGS) entry which is preliminary data.</text>
</comment>
<dbReference type="Gene3D" id="1.10.490.10">
    <property type="entry name" value="Globins"/>
    <property type="match status" value="1"/>
</dbReference>